<organism evidence="2 3">
    <name type="scientific">Anaeromicrobium sediminis</name>
    <dbReference type="NCBI Taxonomy" id="1478221"/>
    <lineage>
        <taxon>Bacteria</taxon>
        <taxon>Bacillati</taxon>
        <taxon>Bacillota</taxon>
        <taxon>Clostridia</taxon>
        <taxon>Peptostreptococcales</taxon>
        <taxon>Thermotaleaceae</taxon>
        <taxon>Anaeromicrobium</taxon>
    </lineage>
</organism>
<dbReference type="RefSeq" id="WP_095132701.1">
    <property type="nucleotide sequence ID" value="NZ_NIBG01000005.1"/>
</dbReference>
<evidence type="ECO:0000313" key="3">
    <source>
        <dbReference type="Proteomes" id="UP000216024"/>
    </source>
</evidence>
<reference evidence="2 3" key="1">
    <citation type="submission" date="2017-06" db="EMBL/GenBank/DDBJ databases">
        <title>Draft genome sequence of anaerobic fermentative bacterium Anaeromicrobium sediminis DY2726D isolated from West Pacific Ocean sediments.</title>
        <authorList>
            <person name="Zeng X."/>
        </authorList>
    </citation>
    <scope>NUCLEOTIDE SEQUENCE [LARGE SCALE GENOMIC DNA]</scope>
    <source>
        <strain evidence="2 3">DY2726D</strain>
    </source>
</reference>
<sequence length="453" mass="52911">MKKLIILLFALFMCLSSIVAYGDEELEKLKFTIYVPQDEILLKSGFANKDEDIYVVTMKEEKLDVFKKYKFKLMIYDRNTGKNKNTKTMETKELVPHYSIKGKVDNNFKYLMVYKYLNKGTENKIDIYDLNEFKLLKTISINEENRGRQSFISFSEDSKYLIYPMGPRKKAFMEESNNIKLPRLTNLILYDLENMKQLKYISIEEKFQSDPIQIENIVLSGDGKKIFYDGVYLYYNGKKRYYTKSYYHVKKIIDVEKYIIKDIKVDPKYGPFKNVEFINSKNVLMAHYDVGNVSIYGFNNMDGSMKYNATYKRSINSDWTLMGSALTLDKSKIIGLYSDKTLRILNSYTGKKISSMKLENPSTLPIFVATDELIFIPAFLKYGEDVSMPSEFYNVVDIKNGLVKDKIKNKKIAHILSISHDKEVILSGEGLFWDNELSNNIYVWDVSKLTNRK</sequence>
<feature type="chain" id="PRO_5012808809" evidence="1">
    <location>
        <begin position="23"/>
        <end position="453"/>
    </location>
</feature>
<dbReference type="SUPFAM" id="SSF50969">
    <property type="entry name" value="YVTN repeat-like/Quinoprotein amine dehydrogenase"/>
    <property type="match status" value="1"/>
</dbReference>
<evidence type="ECO:0000313" key="2">
    <source>
        <dbReference type="EMBL" id="PAB59861.1"/>
    </source>
</evidence>
<gene>
    <name evidence="2" type="ORF">CCE28_07860</name>
</gene>
<dbReference type="Proteomes" id="UP000216024">
    <property type="component" value="Unassembled WGS sequence"/>
</dbReference>
<accession>A0A267MJT7</accession>
<evidence type="ECO:0000256" key="1">
    <source>
        <dbReference type="SAM" id="SignalP"/>
    </source>
</evidence>
<protein>
    <submittedName>
        <fullName evidence="2">Uncharacterized protein</fullName>
    </submittedName>
</protein>
<dbReference type="InterPro" id="IPR011044">
    <property type="entry name" value="Quino_amine_DH_bsu"/>
</dbReference>
<dbReference type="AlphaFoldDB" id="A0A267MJT7"/>
<proteinExistence type="predicted"/>
<feature type="signal peptide" evidence="1">
    <location>
        <begin position="1"/>
        <end position="22"/>
    </location>
</feature>
<keyword evidence="3" id="KW-1185">Reference proteome</keyword>
<comment type="caution">
    <text evidence="2">The sequence shown here is derived from an EMBL/GenBank/DDBJ whole genome shotgun (WGS) entry which is preliminary data.</text>
</comment>
<name>A0A267MJT7_9FIRM</name>
<keyword evidence="1" id="KW-0732">Signal</keyword>
<dbReference type="EMBL" id="NIBG01000005">
    <property type="protein sequence ID" value="PAB59861.1"/>
    <property type="molecule type" value="Genomic_DNA"/>
</dbReference>